<evidence type="ECO:0000259" key="3">
    <source>
        <dbReference type="PROSITE" id="PS50234"/>
    </source>
</evidence>
<evidence type="ECO:0000256" key="2">
    <source>
        <dbReference type="SAM" id="MobiDB-lite"/>
    </source>
</evidence>
<dbReference type="Pfam" id="PF06213">
    <property type="entry name" value="CobT"/>
    <property type="match status" value="1"/>
</dbReference>
<evidence type="ECO:0000256" key="1">
    <source>
        <dbReference type="NCBIfam" id="TIGR01651"/>
    </source>
</evidence>
<dbReference type="InterPro" id="IPR006538">
    <property type="entry name" value="CobT"/>
</dbReference>
<dbReference type="InterPro" id="IPR051928">
    <property type="entry name" value="NorD/CobT"/>
</dbReference>
<dbReference type="CDD" id="cd01454">
    <property type="entry name" value="vWA_norD_type"/>
    <property type="match status" value="1"/>
</dbReference>
<dbReference type="STRING" id="453582.SAMN05421580_108180"/>
<dbReference type="InterPro" id="IPR025861">
    <property type="entry name" value="CobT_VWA_dom"/>
</dbReference>
<dbReference type="EC" id="6.6.1.2" evidence="1"/>
<dbReference type="SUPFAM" id="SSF53300">
    <property type="entry name" value="vWA-like"/>
    <property type="match status" value="1"/>
</dbReference>
<dbReference type="InterPro" id="IPR002035">
    <property type="entry name" value="VWF_A"/>
</dbReference>
<dbReference type="Gene3D" id="3.40.50.410">
    <property type="entry name" value="von Willebrand factor, type A domain"/>
    <property type="match status" value="1"/>
</dbReference>
<dbReference type="RefSeq" id="WP_076485522.1">
    <property type="nucleotide sequence ID" value="NZ_FTOG01000008.1"/>
</dbReference>
<dbReference type="Pfam" id="PF11775">
    <property type="entry name" value="CobT_C"/>
    <property type="match status" value="1"/>
</dbReference>
<evidence type="ECO:0000313" key="4">
    <source>
        <dbReference type="EMBL" id="SIT02491.1"/>
    </source>
</evidence>
<dbReference type="PROSITE" id="PS50234">
    <property type="entry name" value="VWFA"/>
    <property type="match status" value="1"/>
</dbReference>
<dbReference type="AlphaFoldDB" id="A0A1N7NW28"/>
<proteinExistence type="predicted"/>
<feature type="compositionally biased region" description="Acidic residues" evidence="2">
    <location>
        <begin position="212"/>
        <end position="233"/>
    </location>
</feature>
<feature type="compositionally biased region" description="Low complexity" evidence="2">
    <location>
        <begin position="263"/>
        <end position="272"/>
    </location>
</feature>
<dbReference type="PANTHER" id="PTHR41248:SF1">
    <property type="entry name" value="NORD PROTEIN"/>
    <property type="match status" value="1"/>
</dbReference>
<reference evidence="5" key="1">
    <citation type="submission" date="2017-01" db="EMBL/GenBank/DDBJ databases">
        <authorList>
            <person name="Varghese N."/>
            <person name="Submissions S."/>
        </authorList>
    </citation>
    <scope>NUCLEOTIDE SEQUENCE [LARGE SCALE GENOMIC DNA]</scope>
    <source>
        <strain evidence="5">DSM 19945</strain>
    </source>
</reference>
<dbReference type="PANTHER" id="PTHR41248">
    <property type="entry name" value="NORD PROTEIN"/>
    <property type="match status" value="1"/>
</dbReference>
<keyword evidence="5" id="KW-1185">Reference proteome</keyword>
<feature type="compositionally biased region" description="Acidic residues" evidence="2">
    <location>
        <begin position="273"/>
        <end position="284"/>
    </location>
</feature>
<dbReference type="NCBIfam" id="TIGR01651">
    <property type="entry name" value="CobT"/>
    <property type="match status" value="1"/>
</dbReference>
<dbReference type="SMART" id="SM00327">
    <property type="entry name" value="VWA"/>
    <property type="match status" value="1"/>
</dbReference>
<protein>
    <recommendedName>
        <fullName evidence="1">Cobaltochelatase subunit CobT</fullName>
        <ecNumber evidence="1">6.6.1.2</ecNumber>
    </recommendedName>
</protein>
<dbReference type="OrthoDB" id="9764783at2"/>
<name>A0A1N7NW28_9RHOB</name>
<sequence length="625" mass="69487">MTKPTQNPADPFKKALAEATKTLADAPEMKVSYTVDPSGVSGDAMRLPQVSRRMTRDEIMLARGTGDALALRERHHDTKVAARYTPTGDMAKSLFEAMETARCEALGARDMPGTLTNIDFKIGHEAERKGYGQIRTQSEAPLPVAAGYLVRELATGRKLPAAADHVLDLWRGYLEDSAGKDLENVNHVLADQAAFARLARQVIADLGYADQLGDDPDEPNNDDSDADESENDPEAQNQDRNEDEQVEDDSESTPERSQEEQQDQTQTTVSQDDLSDQELGEEVEMPQADAPLEPPPPPPHSQADPNYTVFTTEFDEEIRAEDLAEPAELERLRAYLDQQLEPLKGAVARLANKLQRRLQAQQSRSWEFDREEGQLDAGRLARVVANPTTPLSFKIEKDTEFRDTCVTLLLDNSGSMRGRPISIAAICADVLARTLERCSVKVEILGFTTRAWKGGQAREKWLAEGRPQSPGRLNDLRHIIYKGADAPWRRVRSNLGLMMKEGLLKENIDGEALEWAYKRAVSRPESRKILMVISDGAPVDDSTLSVNPAIYLEKHLRDVIEMVERKRAVELIAIGIGHDVTRYYSRAVTITDVEQLAGAMTEQLAALFDNDPRARARVLGMKKAI</sequence>
<dbReference type="Proteomes" id="UP000186221">
    <property type="component" value="Unassembled WGS sequence"/>
</dbReference>
<evidence type="ECO:0000313" key="5">
    <source>
        <dbReference type="Proteomes" id="UP000186221"/>
    </source>
</evidence>
<dbReference type="EMBL" id="FTOG01000008">
    <property type="protein sequence ID" value="SIT02491.1"/>
    <property type="molecule type" value="Genomic_DNA"/>
</dbReference>
<feature type="domain" description="VWFA" evidence="3">
    <location>
        <begin position="405"/>
        <end position="625"/>
    </location>
</feature>
<dbReference type="InterPro" id="IPR036465">
    <property type="entry name" value="vWFA_dom_sf"/>
</dbReference>
<gene>
    <name evidence="4" type="ORF">SAMN05421580_108180</name>
</gene>
<accession>A0A1N7NW28</accession>
<dbReference type="GO" id="GO:0009236">
    <property type="term" value="P:cobalamin biosynthetic process"/>
    <property type="evidence" value="ECO:0007669"/>
    <property type="project" value="UniProtKB-UniRule"/>
</dbReference>
<feature type="region of interest" description="Disordered" evidence="2">
    <location>
        <begin position="209"/>
        <end position="306"/>
    </location>
</feature>
<feature type="compositionally biased region" description="Acidic residues" evidence="2">
    <location>
        <begin position="241"/>
        <end position="252"/>
    </location>
</feature>
<dbReference type="GO" id="GO:0051116">
    <property type="term" value="F:cobaltochelatase activity"/>
    <property type="evidence" value="ECO:0007669"/>
    <property type="project" value="UniProtKB-UniRule"/>
</dbReference>
<organism evidence="4 5">
    <name type="scientific">Rhodobacter aestuarii</name>
    <dbReference type="NCBI Taxonomy" id="453582"/>
    <lineage>
        <taxon>Bacteria</taxon>
        <taxon>Pseudomonadati</taxon>
        <taxon>Pseudomonadota</taxon>
        <taxon>Alphaproteobacteria</taxon>
        <taxon>Rhodobacterales</taxon>
        <taxon>Rhodobacter group</taxon>
        <taxon>Rhodobacter</taxon>
    </lineage>
</organism>
<dbReference type="PIRSF" id="PIRSF031715">
    <property type="entry name" value="Cob_chel_CobT"/>
    <property type="match status" value="1"/>
</dbReference>